<reference evidence="3 4" key="1">
    <citation type="submission" date="2019-07" db="EMBL/GenBank/DDBJ databases">
        <authorList>
            <person name="Kim J."/>
        </authorList>
    </citation>
    <scope>NUCLEOTIDE SEQUENCE [LARGE SCALE GENOMIC DNA]</scope>
    <source>
        <strain evidence="4">dk17</strain>
    </source>
</reference>
<organism evidence="3 4">
    <name type="scientific">Mucilaginibacter pallidiroseus</name>
    <dbReference type="NCBI Taxonomy" id="2599295"/>
    <lineage>
        <taxon>Bacteria</taxon>
        <taxon>Pseudomonadati</taxon>
        <taxon>Bacteroidota</taxon>
        <taxon>Sphingobacteriia</taxon>
        <taxon>Sphingobacteriales</taxon>
        <taxon>Sphingobacteriaceae</taxon>
        <taxon>Mucilaginibacter</taxon>
    </lineage>
</organism>
<keyword evidence="4" id="KW-1185">Reference proteome</keyword>
<keyword evidence="1" id="KW-0328">Glycosyltransferase</keyword>
<dbReference type="OrthoDB" id="642366at2"/>
<dbReference type="CDD" id="cd03789">
    <property type="entry name" value="GT9_LPS_heptosyltransferase"/>
    <property type="match status" value="1"/>
</dbReference>
<dbReference type="AlphaFoldDB" id="A0A563UD33"/>
<dbReference type="GO" id="GO:0005829">
    <property type="term" value="C:cytosol"/>
    <property type="evidence" value="ECO:0007669"/>
    <property type="project" value="TreeGrafter"/>
</dbReference>
<dbReference type="Gene3D" id="3.40.50.2000">
    <property type="entry name" value="Glycogen Phosphorylase B"/>
    <property type="match status" value="2"/>
</dbReference>
<dbReference type="Pfam" id="PF01075">
    <property type="entry name" value="Glyco_transf_9"/>
    <property type="match status" value="1"/>
</dbReference>
<keyword evidence="2 3" id="KW-0808">Transferase</keyword>
<dbReference type="GO" id="GO:0009244">
    <property type="term" value="P:lipopolysaccharide core region biosynthetic process"/>
    <property type="evidence" value="ECO:0007669"/>
    <property type="project" value="TreeGrafter"/>
</dbReference>
<sequence length="328" mass="36216">MKILIRLPNWLGDVVMSTAFIGAVRQLYPDAEIDVIIKKELGSIASLIPGINQTYLFSKKEHKGLQGAYRFGRSLRANKYDIFFNLPHSLSSNVLAWATSAKKRMGFNKEGGFFLMTNTYSKPRDLHRVDEYICLLEHFTGKEVHDRRVNMISSAGKLPNNKTIVINFNSEASSRRMPVDKGRSIVSHLVDNFTDHRFAVVGSPREAAYVGELLAGLNNSRIENLSGKTSITELAELMAGSTAVLSTDSGPAHLANALGIPTVALFGAGNEANTAPYNKDNLAIVRYGQLNCEPCVRNKCRLYGIPKCMQLLDENKIIKALSLQINNA</sequence>
<comment type="caution">
    <text evidence="3">The sequence shown here is derived from an EMBL/GenBank/DDBJ whole genome shotgun (WGS) entry which is preliminary data.</text>
</comment>
<dbReference type="PANTHER" id="PTHR30160:SF7">
    <property type="entry name" value="ADP-HEPTOSE--LPS HEPTOSYLTRANSFERASE 2"/>
    <property type="match status" value="1"/>
</dbReference>
<dbReference type="RefSeq" id="WP_146381731.1">
    <property type="nucleotide sequence ID" value="NZ_VOEJ01000004.1"/>
</dbReference>
<proteinExistence type="predicted"/>
<dbReference type="InterPro" id="IPR051199">
    <property type="entry name" value="LPS_LOS_Heptosyltrfase"/>
</dbReference>
<dbReference type="GO" id="GO:0008713">
    <property type="term" value="F:ADP-heptose-lipopolysaccharide heptosyltransferase activity"/>
    <property type="evidence" value="ECO:0007669"/>
    <property type="project" value="TreeGrafter"/>
</dbReference>
<evidence type="ECO:0000256" key="2">
    <source>
        <dbReference type="ARBA" id="ARBA00022679"/>
    </source>
</evidence>
<evidence type="ECO:0000313" key="4">
    <source>
        <dbReference type="Proteomes" id="UP000320042"/>
    </source>
</evidence>
<dbReference type="InterPro" id="IPR002201">
    <property type="entry name" value="Glyco_trans_9"/>
</dbReference>
<evidence type="ECO:0000256" key="1">
    <source>
        <dbReference type="ARBA" id="ARBA00022676"/>
    </source>
</evidence>
<name>A0A563UD33_9SPHI</name>
<accession>A0A563UD33</accession>
<protein>
    <submittedName>
        <fullName evidence="3">Glycosyltransferase family 9 protein</fullName>
    </submittedName>
</protein>
<dbReference type="EMBL" id="VOEJ01000004">
    <property type="protein sequence ID" value="TWR29244.1"/>
    <property type="molecule type" value="Genomic_DNA"/>
</dbReference>
<dbReference type="SUPFAM" id="SSF53756">
    <property type="entry name" value="UDP-Glycosyltransferase/glycogen phosphorylase"/>
    <property type="match status" value="1"/>
</dbReference>
<evidence type="ECO:0000313" key="3">
    <source>
        <dbReference type="EMBL" id="TWR29244.1"/>
    </source>
</evidence>
<gene>
    <name evidence="3" type="ORF">FPZ43_09765</name>
</gene>
<dbReference type="PANTHER" id="PTHR30160">
    <property type="entry name" value="TETRAACYLDISACCHARIDE 4'-KINASE-RELATED"/>
    <property type="match status" value="1"/>
</dbReference>
<dbReference type="Proteomes" id="UP000320042">
    <property type="component" value="Unassembled WGS sequence"/>
</dbReference>